<protein>
    <submittedName>
        <fullName evidence="5">Magnesium chelatase family protein</fullName>
    </submittedName>
</protein>
<evidence type="ECO:0000256" key="2">
    <source>
        <dbReference type="ARBA" id="ARBA00022741"/>
    </source>
</evidence>
<dbReference type="NCBIfam" id="TIGR00368">
    <property type="entry name" value="YifB family Mg chelatase-like AAA ATPase"/>
    <property type="match status" value="1"/>
</dbReference>
<evidence type="ECO:0000256" key="3">
    <source>
        <dbReference type="ARBA" id="ARBA00022840"/>
    </source>
</evidence>
<dbReference type="Pfam" id="PF13335">
    <property type="entry name" value="Mg_chelatase_C"/>
    <property type="match status" value="1"/>
</dbReference>
<keyword evidence="2" id="KW-0547">Nucleotide-binding</keyword>
<dbReference type="Pfam" id="PF01078">
    <property type="entry name" value="Mg_chelatase"/>
    <property type="match status" value="1"/>
</dbReference>
<gene>
    <name evidence="5" type="ORF">SAMN05216522_1085</name>
</gene>
<dbReference type="CDD" id="cd00009">
    <property type="entry name" value="AAA"/>
    <property type="match status" value="1"/>
</dbReference>
<keyword evidence="3" id="KW-0067">ATP-binding</keyword>
<dbReference type="SUPFAM" id="SSF52540">
    <property type="entry name" value="P-loop containing nucleoside triphosphate hydrolases"/>
    <property type="match status" value="1"/>
</dbReference>
<dbReference type="STRING" id="988801.SAMN05216522_1085"/>
<dbReference type="EMBL" id="FOGC01000008">
    <property type="protein sequence ID" value="SEQ88569.1"/>
    <property type="molecule type" value="Genomic_DNA"/>
</dbReference>
<dbReference type="InterPro" id="IPR004482">
    <property type="entry name" value="Mg_chelat-rel"/>
</dbReference>
<dbReference type="Proteomes" id="UP000242515">
    <property type="component" value="Unassembled WGS sequence"/>
</dbReference>
<dbReference type="InterPro" id="IPR000523">
    <property type="entry name" value="Mg_chelatse_chII-like_cat_dom"/>
</dbReference>
<accession>A0A1H9JP53</accession>
<reference evidence="6" key="1">
    <citation type="submission" date="2016-10" db="EMBL/GenBank/DDBJ databases">
        <authorList>
            <person name="Varghese N."/>
            <person name="Submissions S."/>
        </authorList>
    </citation>
    <scope>NUCLEOTIDE SEQUENCE [LARGE SCALE GENOMIC DNA]</scope>
    <source>
        <strain evidence="6">8N4</strain>
    </source>
</reference>
<dbReference type="SMART" id="SM00382">
    <property type="entry name" value="AAA"/>
    <property type="match status" value="1"/>
</dbReference>
<dbReference type="SUPFAM" id="SSF54211">
    <property type="entry name" value="Ribosomal protein S5 domain 2-like"/>
    <property type="match status" value="1"/>
</dbReference>
<dbReference type="PRINTS" id="PR01657">
    <property type="entry name" value="MCMFAMILY"/>
</dbReference>
<dbReference type="InterPro" id="IPR014721">
    <property type="entry name" value="Ribsml_uS5_D2-typ_fold_subgr"/>
</dbReference>
<sequence>MPLAEVCTRYVVGMNATLVTVEIDISQGLPGFILIGLSDSTSRGIRARVRSAVQNSGYHFPTRKITLSLTPSPRLSDTNGYDLPIALAILIASGQVQLKRHGNVEFYAGLSLDGSLTSCKGAISAILAAADAKHQIIIAQQLFSPELIFTAGTVRYAENLRQVCHYLEDEVILSSKKLMVSTKKPESPSIDLQTIVGQHHAKRALEIAAAGGHSILMVGPPGTGKTTLARCLPSILPELTLEEKIAIAQVENLSKSHLEQPLSRPFRSPHHSITAAGLIGSTHPESPGEITLAHRGILFLDELLEFDKKTLDALRTPLEQGYVLLSRAGRQVIYPARFQLVAATNLPYCYAPPELKAKNTRSALGKSVEILSAALIDRFQLSVEVPAPLDGSTSLDNEPSRTVRSRISLARARQIKRQGVENALLDYSAIRRYCQLTPEDGDWLKDCLHRLSLSHRTYHHILRVARTITDLKGELEITRETLQEALSYRYTERIVQYLTQMYQ</sequence>
<keyword evidence="6" id="KW-1185">Reference proteome</keyword>
<dbReference type="Pfam" id="PF13541">
    <property type="entry name" value="ChlI"/>
    <property type="match status" value="1"/>
</dbReference>
<dbReference type="Gene3D" id="3.40.50.300">
    <property type="entry name" value="P-loop containing nucleotide triphosphate hydrolases"/>
    <property type="match status" value="1"/>
</dbReference>
<comment type="similarity">
    <text evidence="1">Belongs to the Mg-chelatase subunits D/I family. ComM subfamily.</text>
</comment>
<dbReference type="GO" id="GO:0003677">
    <property type="term" value="F:DNA binding"/>
    <property type="evidence" value="ECO:0007669"/>
    <property type="project" value="InterPro"/>
</dbReference>
<dbReference type="InterPro" id="IPR003593">
    <property type="entry name" value="AAA+_ATPase"/>
</dbReference>
<name>A0A1H9JP53_9GAMM</name>
<dbReference type="PANTHER" id="PTHR32039:SF7">
    <property type="entry name" value="COMPETENCE PROTEIN COMM"/>
    <property type="match status" value="1"/>
</dbReference>
<evidence type="ECO:0000256" key="1">
    <source>
        <dbReference type="ARBA" id="ARBA00006354"/>
    </source>
</evidence>
<dbReference type="PANTHER" id="PTHR32039">
    <property type="entry name" value="MAGNESIUM-CHELATASE SUBUNIT CHLI"/>
    <property type="match status" value="1"/>
</dbReference>
<evidence type="ECO:0000313" key="5">
    <source>
        <dbReference type="EMBL" id="SEQ88569.1"/>
    </source>
</evidence>
<evidence type="ECO:0000259" key="4">
    <source>
        <dbReference type="SMART" id="SM00382"/>
    </source>
</evidence>
<dbReference type="InterPro" id="IPR020568">
    <property type="entry name" value="Ribosomal_Su5_D2-typ_SF"/>
</dbReference>
<dbReference type="RefSeq" id="WP_092676474.1">
    <property type="nucleotide sequence ID" value="NZ_FOGC01000008.1"/>
</dbReference>
<organism evidence="5 6">
    <name type="scientific">Rosenbergiella nectarea</name>
    <dbReference type="NCBI Taxonomy" id="988801"/>
    <lineage>
        <taxon>Bacteria</taxon>
        <taxon>Pseudomonadati</taxon>
        <taxon>Pseudomonadota</taxon>
        <taxon>Gammaproteobacteria</taxon>
        <taxon>Enterobacterales</taxon>
        <taxon>Erwiniaceae</taxon>
        <taxon>Rosenbergiella</taxon>
    </lineage>
</organism>
<dbReference type="Gene3D" id="3.30.230.10">
    <property type="match status" value="1"/>
</dbReference>
<proteinExistence type="inferred from homology"/>
<dbReference type="InterPro" id="IPR025158">
    <property type="entry name" value="Mg_chelat-rel_C"/>
</dbReference>
<dbReference type="InterPro" id="IPR045006">
    <property type="entry name" value="CHLI-like"/>
</dbReference>
<dbReference type="OrthoDB" id="9813147at2"/>
<dbReference type="InterPro" id="IPR027417">
    <property type="entry name" value="P-loop_NTPase"/>
</dbReference>
<feature type="domain" description="AAA+ ATPase" evidence="4">
    <location>
        <begin position="211"/>
        <end position="389"/>
    </location>
</feature>
<evidence type="ECO:0000313" key="6">
    <source>
        <dbReference type="Proteomes" id="UP000242515"/>
    </source>
</evidence>
<dbReference type="AlphaFoldDB" id="A0A1H9JP53"/>
<dbReference type="GO" id="GO:0005524">
    <property type="term" value="F:ATP binding"/>
    <property type="evidence" value="ECO:0007669"/>
    <property type="project" value="UniProtKB-KW"/>
</dbReference>
<dbReference type="InterPro" id="IPR001208">
    <property type="entry name" value="MCM_dom"/>
</dbReference>